<dbReference type="EMBL" id="JBJUIK010000015">
    <property type="protein sequence ID" value="KAL3503257.1"/>
    <property type="molecule type" value="Genomic_DNA"/>
</dbReference>
<comment type="caution">
    <text evidence="1">The sequence shown here is derived from an EMBL/GenBank/DDBJ whole genome shotgun (WGS) entry which is preliminary data.</text>
</comment>
<name>A0ABD2YA06_9GENT</name>
<gene>
    <name evidence="1" type="ORF">ACH5RR_037706</name>
</gene>
<protein>
    <submittedName>
        <fullName evidence="1">Uncharacterized protein</fullName>
    </submittedName>
</protein>
<proteinExistence type="predicted"/>
<evidence type="ECO:0000313" key="2">
    <source>
        <dbReference type="Proteomes" id="UP001630127"/>
    </source>
</evidence>
<organism evidence="1 2">
    <name type="scientific">Cinchona calisaya</name>
    <dbReference type="NCBI Taxonomy" id="153742"/>
    <lineage>
        <taxon>Eukaryota</taxon>
        <taxon>Viridiplantae</taxon>
        <taxon>Streptophyta</taxon>
        <taxon>Embryophyta</taxon>
        <taxon>Tracheophyta</taxon>
        <taxon>Spermatophyta</taxon>
        <taxon>Magnoliopsida</taxon>
        <taxon>eudicotyledons</taxon>
        <taxon>Gunneridae</taxon>
        <taxon>Pentapetalae</taxon>
        <taxon>asterids</taxon>
        <taxon>lamiids</taxon>
        <taxon>Gentianales</taxon>
        <taxon>Rubiaceae</taxon>
        <taxon>Cinchonoideae</taxon>
        <taxon>Cinchoneae</taxon>
        <taxon>Cinchona</taxon>
    </lineage>
</organism>
<reference evidence="1 2" key="1">
    <citation type="submission" date="2024-11" db="EMBL/GenBank/DDBJ databases">
        <title>A near-complete genome assembly of Cinchona calisaya.</title>
        <authorList>
            <person name="Lian D.C."/>
            <person name="Zhao X.W."/>
            <person name="Wei L."/>
        </authorList>
    </citation>
    <scope>NUCLEOTIDE SEQUENCE [LARGE SCALE GENOMIC DNA]</scope>
    <source>
        <tissue evidence="1">Nenye</tissue>
    </source>
</reference>
<accession>A0ABD2YA06</accession>
<dbReference type="Proteomes" id="UP001630127">
    <property type="component" value="Unassembled WGS sequence"/>
</dbReference>
<dbReference type="AlphaFoldDB" id="A0ABD2YA06"/>
<sequence>MGNDPVPMRDVTMTIQRLPVLQKEPWIGQRVLPMKSSRLAKSLFPEIVAPISHHNDKFRRKQARKEILRRALTPPARRPTLRWLNFRPTPSRLCNMSME</sequence>
<evidence type="ECO:0000313" key="1">
    <source>
        <dbReference type="EMBL" id="KAL3503257.1"/>
    </source>
</evidence>
<keyword evidence="2" id="KW-1185">Reference proteome</keyword>